<comment type="similarity">
    <text evidence="1">Belongs to the short-chain dehydrogenases/reductases (SDR) family.</text>
</comment>
<sequence>MISIDFRSKTAIVTGGGRGIGLGITEALAGAGANVIITYTSTDPTELAQTLGAKYGVKIHVYRCRAEDSTQVNEMVERISKEIGEVDFVIANAGVSLWRDTIDMTDEELEHIMKINLFAPVYLARAFTRHWLGLPATVQSDHQVGKLDTINLKKKILFVSSISGIVNMTPQRQMAYNASKGGLTMAARSLAGEWARYGITVNTISPGYVSTDMIANPPSGEASAWVQTWKSMTPVDRFAKASEEGQMVALMMSDHASTFMTGHDLVMDGGYTTY</sequence>
<dbReference type="FunFam" id="3.40.50.720:FF:000421">
    <property type="entry name" value="Probable NADP-dependent mannitol dehydrogenase"/>
    <property type="match status" value="1"/>
</dbReference>
<dbReference type="PANTHER" id="PTHR43008">
    <property type="entry name" value="BENZIL REDUCTASE"/>
    <property type="match status" value="1"/>
</dbReference>
<reference evidence="3 4" key="1">
    <citation type="submission" date="2017-03" db="EMBL/GenBank/DDBJ databases">
        <title>Widespread Adenine N6-methylation of Active Genes in Fungi.</title>
        <authorList>
            <consortium name="DOE Joint Genome Institute"/>
            <person name="Mondo S.J."/>
            <person name="Dannebaum R.O."/>
            <person name="Kuo R.C."/>
            <person name="Louie K.B."/>
            <person name="Bewick A.J."/>
            <person name="Labutti K."/>
            <person name="Haridas S."/>
            <person name="Kuo A."/>
            <person name="Salamov A."/>
            <person name="Ahrendt S.R."/>
            <person name="Lau R."/>
            <person name="Bowen B.P."/>
            <person name="Lipzen A."/>
            <person name="Sullivan W."/>
            <person name="Andreopoulos W.B."/>
            <person name="Clum A."/>
            <person name="Lindquist E."/>
            <person name="Daum C."/>
            <person name="Northen T.R."/>
            <person name="Ramamoorthy G."/>
            <person name="Schmitz R.J."/>
            <person name="Gryganskyi A."/>
            <person name="Culley D."/>
            <person name="Magnuson J."/>
            <person name="James T.Y."/>
            <person name="O'Malley M.A."/>
            <person name="Stajich J.E."/>
            <person name="Spatafora J.W."/>
            <person name="Visel A."/>
            <person name="Grigoriev I.V."/>
        </authorList>
    </citation>
    <scope>NUCLEOTIDE SEQUENCE [LARGE SCALE GENOMIC DNA]</scope>
    <source>
        <strain evidence="3 4">NRRL Y-17943</strain>
    </source>
</reference>
<dbReference type="STRING" id="4999.A0A1Y1UPE2"/>
<evidence type="ECO:0000313" key="3">
    <source>
        <dbReference type="EMBL" id="ORX39336.1"/>
    </source>
</evidence>
<dbReference type="Pfam" id="PF13561">
    <property type="entry name" value="adh_short_C2"/>
    <property type="match status" value="1"/>
</dbReference>
<dbReference type="SUPFAM" id="SSF51735">
    <property type="entry name" value="NAD(P)-binding Rossmann-fold domains"/>
    <property type="match status" value="1"/>
</dbReference>
<dbReference type="InterPro" id="IPR002347">
    <property type="entry name" value="SDR_fam"/>
</dbReference>
<name>A0A1Y1UPE2_9TREE</name>
<dbReference type="OrthoDB" id="1888931at2759"/>
<organism evidence="3 4">
    <name type="scientific">Kockovaella imperatae</name>
    <dbReference type="NCBI Taxonomy" id="4999"/>
    <lineage>
        <taxon>Eukaryota</taxon>
        <taxon>Fungi</taxon>
        <taxon>Dikarya</taxon>
        <taxon>Basidiomycota</taxon>
        <taxon>Agaricomycotina</taxon>
        <taxon>Tremellomycetes</taxon>
        <taxon>Tremellales</taxon>
        <taxon>Cuniculitremaceae</taxon>
        <taxon>Kockovaella</taxon>
    </lineage>
</organism>
<protein>
    <submittedName>
        <fullName evidence="3">Uncharacterized protein</fullName>
    </submittedName>
</protein>
<dbReference type="GO" id="GO:0016616">
    <property type="term" value="F:oxidoreductase activity, acting on the CH-OH group of donors, NAD or NADP as acceptor"/>
    <property type="evidence" value="ECO:0007669"/>
    <property type="project" value="UniProtKB-ARBA"/>
</dbReference>
<dbReference type="InterPro" id="IPR036291">
    <property type="entry name" value="NAD(P)-bd_dom_sf"/>
</dbReference>
<dbReference type="AlphaFoldDB" id="A0A1Y1UPE2"/>
<dbReference type="RefSeq" id="XP_021873199.1">
    <property type="nucleotide sequence ID" value="XM_022015160.1"/>
</dbReference>
<gene>
    <name evidence="3" type="ORF">BD324DRAFT_619289</name>
</gene>
<evidence type="ECO:0000256" key="2">
    <source>
        <dbReference type="ARBA" id="ARBA00023002"/>
    </source>
</evidence>
<accession>A0A1Y1UPE2</accession>
<dbReference type="GeneID" id="33556968"/>
<dbReference type="Gene3D" id="3.40.50.720">
    <property type="entry name" value="NAD(P)-binding Rossmann-like Domain"/>
    <property type="match status" value="1"/>
</dbReference>
<dbReference type="EMBL" id="NBSH01000003">
    <property type="protein sequence ID" value="ORX39336.1"/>
    <property type="molecule type" value="Genomic_DNA"/>
</dbReference>
<dbReference type="GO" id="GO:0050664">
    <property type="term" value="F:oxidoreductase activity, acting on NAD(P)H, oxygen as acceptor"/>
    <property type="evidence" value="ECO:0007669"/>
    <property type="project" value="TreeGrafter"/>
</dbReference>
<dbReference type="FunCoup" id="A0A1Y1UPE2">
    <property type="interactions" value="37"/>
</dbReference>
<dbReference type="Proteomes" id="UP000193218">
    <property type="component" value="Unassembled WGS sequence"/>
</dbReference>
<comment type="caution">
    <text evidence="3">The sequence shown here is derived from an EMBL/GenBank/DDBJ whole genome shotgun (WGS) entry which is preliminary data.</text>
</comment>
<proteinExistence type="inferred from homology"/>
<evidence type="ECO:0000313" key="4">
    <source>
        <dbReference type="Proteomes" id="UP000193218"/>
    </source>
</evidence>
<dbReference type="InParanoid" id="A0A1Y1UPE2"/>
<dbReference type="PANTHER" id="PTHR43008:SF4">
    <property type="entry name" value="CHAIN DEHYDROGENASE, PUTATIVE (AFU_ORTHOLOGUE AFUA_4G08710)-RELATED"/>
    <property type="match status" value="1"/>
</dbReference>
<keyword evidence="4" id="KW-1185">Reference proteome</keyword>
<dbReference type="PRINTS" id="PR00081">
    <property type="entry name" value="GDHRDH"/>
</dbReference>
<keyword evidence="2" id="KW-0560">Oxidoreductase</keyword>
<evidence type="ECO:0000256" key="1">
    <source>
        <dbReference type="ARBA" id="ARBA00006484"/>
    </source>
</evidence>